<sequence>MIAGQERAPCCRARNPSMAYRVERSEDSDRDLETIFDFLFEAALGFGEDEATAIERASTRILEIEDAMEALGDVPHQGTLHPVITDGLRSVTKGRAIFYFDVDDSEELVRVLAIFFGGQDHQRRMLLRLLSSSDRFRQQTI</sequence>
<organism evidence="1 2">
    <name type="scientific">Roseovarius aestuarii</name>
    <dbReference type="NCBI Taxonomy" id="475083"/>
    <lineage>
        <taxon>Bacteria</taxon>
        <taxon>Pseudomonadati</taxon>
        <taxon>Pseudomonadota</taxon>
        <taxon>Alphaproteobacteria</taxon>
        <taxon>Rhodobacterales</taxon>
        <taxon>Roseobacteraceae</taxon>
        <taxon>Roseovarius</taxon>
    </lineage>
</organism>
<dbReference type="EMBL" id="FWXB01000025">
    <property type="protein sequence ID" value="SMC14386.1"/>
    <property type="molecule type" value="Genomic_DNA"/>
</dbReference>
<proteinExistence type="predicted"/>
<evidence type="ECO:0000313" key="1">
    <source>
        <dbReference type="EMBL" id="SMC14386.1"/>
    </source>
</evidence>
<accession>A0A1X7BXF7</accession>
<name>A0A1X7BXF7_9RHOB</name>
<dbReference type="InterPro" id="IPR035093">
    <property type="entry name" value="RelE/ParE_toxin_dom_sf"/>
</dbReference>
<reference evidence="1 2" key="1">
    <citation type="submission" date="2017-03" db="EMBL/GenBank/DDBJ databases">
        <authorList>
            <person name="Afonso C.L."/>
            <person name="Miller P.J."/>
            <person name="Scott M.A."/>
            <person name="Spackman E."/>
            <person name="Goraichik I."/>
            <person name="Dimitrov K.M."/>
            <person name="Suarez D.L."/>
            <person name="Swayne D.E."/>
        </authorList>
    </citation>
    <scope>NUCLEOTIDE SEQUENCE [LARGE SCALE GENOMIC DNA]</scope>
    <source>
        <strain evidence="1 2">CECT 7745</strain>
    </source>
</reference>
<keyword evidence="2" id="KW-1185">Reference proteome</keyword>
<evidence type="ECO:0000313" key="2">
    <source>
        <dbReference type="Proteomes" id="UP000193224"/>
    </source>
</evidence>
<protein>
    <recommendedName>
        <fullName evidence="3">Plasmid stabilization system protein</fullName>
    </recommendedName>
</protein>
<dbReference type="AlphaFoldDB" id="A0A1X7BXF7"/>
<dbReference type="Proteomes" id="UP000193224">
    <property type="component" value="Unassembled WGS sequence"/>
</dbReference>
<dbReference type="Gene3D" id="3.30.2310.20">
    <property type="entry name" value="RelE-like"/>
    <property type="match status" value="1"/>
</dbReference>
<gene>
    <name evidence="1" type="ORF">ROA7745_04253</name>
</gene>
<evidence type="ECO:0008006" key="3">
    <source>
        <dbReference type="Google" id="ProtNLM"/>
    </source>
</evidence>